<gene>
    <name evidence="4" type="ORF">C4B63_30g174</name>
</gene>
<dbReference type="VEuPathDB" id="TriTrypDB:TCSYLVIO_001818"/>
<reference evidence="4 5" key="1">
    <citation type="journal article" date="2018" name="Microb. Genom.">
        <title>Expanding an expanded genome: long-read sequencing of Trypanosoma cruzi.</title>
        <authorList>
            <person name="Berna L."/>
            <person name="Rodriguez M."/>
            <person name="Chiribao M.L."/>
            <person name="Parodi-Talice A."/>
            <person name="Pita S."/>
            <person name="Rijo G."/>
            <person name="Alvarez-Valin F."/>
            <person name="Robello C."/>
        </authorList>
    </citation>
    <scope>NUCLEOTIDE SEQUENCE [LARGE SCALE GENOMIC DNA]</scope>
    <source>
        <strain evidence="4 5">Dm28c</strain>
    </source>
</reference>
<dbReference type="VEuPathDB" id="TriTrypDB:ECC02_005967"/>
<keyword evidence="1" id="KW-0677">Repeat</keyword>
<feature type="compositionally biased region" description="Polar residues" evidence="3">
    <location>
        <begin position="484"/>
        <end position="494"/>
    </location>
</feature>
<dbReference type="VEuPathDB" id="TriTrypDB:TcCLB.508175.280"/>
<feature type="compositionally biased region" description="Polar residues" evidence="3">
    <location>
        <begin position="448"/>
        <end position="461"/>
    </location>
</feature>
<dbReference type="PANTHER" id="PTHR45641:SF19">
    <property type="entry name" value="NEPHROCYSTIN-3"/>
    <property type="match status" value="1"/>
</dbReference>
<feature type="compositionally biased region" description="Basic and acidic residues" evidence="3">
    <location>
        <begin position="1"/>
        <end position="10"/>
    </location>
</feature>
<dbReference type="VEuPathDB" id="TriTrypDB:Tc_MARK_629"/>
<comment type="caution">
    <text evidence="4">The sequence shown here is derived from an EMBL/GenBank/DDBJ whole genome shotgun (WGS) entry which is preliminary data.</text>
</comment>
<keyword evidence="2" id="KW-0802">TPR repeat</keyword>
<evidence type="ECO:0008006" key="6">
    <source>
        <dbReference type="Google" id="ProtNLM"/>
    </source>
</evidence>
<feature type="region of interest" description="Disordered" evidence="3">
    <location>
        <begin position="1"/>
        <end position="53"/>
    </location>
</feature>
<evidence type="ECO:0000313" key="5">
    <source>
        <dbReference type="Proteomes" id="UP000246121"/>
    </source>
</evidence>
<dbReference type="PRINTS" id="PR01217">
    <property type="entry name" value="PRICHEXTENSN"/>
</dbReference>
<dbReference type="VEuPathDB" id="TriTrypDB:TcCL_ESM02294"/>
<dbReference type="AlphaFoldDB" id="A0A2V2VB90"/>
<dbReference type="Proteomes" id="UP000246121">
    <property type="component" value="Unassembled WGS sequence"/>
</dbReference>
<dbReference type="Pfam" id="PF13424">
    <property type="entry name" value="TPR_12"/>
    <property type="match status" value="1"/>
</dbReference>
<feature type="compositionally biased region" description="Polar residues" evidence="3">
    <location>
        <begin position="36"/>
        <end position="48"/>
    </location>
</feature>
<dbReference type="Gene3D" id="1.25.40.10">
    <property type="entry name" value="Tetratricopeptide repeat domain"/>
    <property type="match status" value="1"/>
</dbReference>
<sequence length="913" mass="100309">MEKENRKGKTQDVAPPPPEFRVDGSVAGDSSRRDASVSQGASEEQPAQPSDGELLHEVLAMNTLAMQRCNTEALEYATTILSDAYMKLHNHVSSGDERLMDTLRSTTLNNLGVVECHRGQHRQALSHFEAARQLEEKWGSASPSVALNTCAAYNALGMYDKATAAAIETIDMLRTLTIQEEKGKTSTPPVAEGGSYSLQGTGIEVAKSENKALWGAAWHNLAVAQINTAKLTKHPTEHCNAAVLFQNAMRATQELLGNDHPMTKSVTETYRAVRDVLRSYGVYKQHHTMLTVPPRPVDPRDEEDDMERYLQQCAGKSRRRAKDKFHRDLTITFCGEATNGVKLTERLDPTPYPGAVDVTFRDKSRKKMPRVLRGMTLSGTLLRAGQLYGNPHPLLYSLPPNYDPMDLSNPDDGCNLGSNPYVGMTSNSRAPAPWKDSPSKQRKKDTTARSALSTQFHSDPNFQRIPPSLAHQQSTNNYHEILSVQQQPPSSYNPAQEAYRSMPSSSKPKPDSYNQTPSSYNPTQEAYRSMPSSSKPKPDSYNQTPSSYNPTQEAYRSMPSSSKPKPDSYNQTPSSYNPTQEAYRSMPSSSKPKPDSYNQTPSSYNPTQEAYRSMPSSSKPKPDSYNQTPSSYNPTQEAYRSMPSSSKPKPDSYNQTPGAYTPTPNIQQKSPSTHQQAPSSSQPKSAGVGSGKKARRSTPGRITPPSRARPESRELARGQKSSPKLPPLGKAPARNGPASGPSVRTRDDGNNVNAQIHGAYKLGTPTAEPTYEQVKYILLAEPQENQRQQRGGAGKYLVDDPTGQISLLGDAERHKAGSGCFSEADGNKNHPLFDAMWVAAQRPMDASETRAVGRPSYYVSSVLDISKDSVRLPEEALQMMLSSTSSSEDETAPMPVPPHHVMYRATPPMTLQQ</sequence>
<feature type="compositionally biased region" description="Polar residues" evidence="3">
    <location>
        <begin position="512"/>
        <end position="526"/>
    </location>
</feature>
<feature type="region of interest" description="Disordered" evidence="3">
    <location>
        <begin position="406"/>
        <end position="468"/>
    </location>
</feature>
<dbReference type="EMBL" id="PRFA01000030">
    <property type="protein sequence ID" value="PWU93670.1"/>
    <property type="molecule type" value="Genomic_DNA"/>
</dbReference>
<dbReference type="VEuPathDB" id="TriTrypDB:C3747_84g15"/>
<name>A0A2V2VB90_TRYCR</name>
<feature type="compositionally biased region" description="Polar residues" evidence="3">
    <location>
        <begin position="540"/>
        <end position="554"/>
    </location>
</feature>
<evidence type="ECO:0000313" key="4">
    <source>
        <dbReference type="EMBL" id="PWU93670.1"/>
    </source>
</evidence>
<dbReference type="InterPro" id="IPR011990">
    <property type="entry name" value="TPR-like_helical_dom_sf"/>
</dbReference>
<protein>
    <recommendedName>
        <fullName evidence="6">Tetratricopeptide repeat</fullName>
    </recommendedName>
</protein>
<dbReference type="VEuPathDB" id="TriTrypDB:TcG_01641"/>
<feature type="compositionally biased region" description="Basic and acidic residues" evidence="3">
    <location>
        <begin position="708"/>
        <end position="717"/>
    </location>
</feature>
<dbReference type="SUPFAM" id="SSF48452">
    <property type="entry name" value="TPR-like"/>
    <property type="match status" value="1"/>
</dbReference>
<evidence type="ECO:0000256" key="2">
    <source>
        <dbReference type="ARBA" id="ARBA00022803"/>
    </source>
</evidence>
<feature type="compositionally biased region" description="Polar residues" evidence="3">
    <location>
        <begin position="596"/>
        <end position="610"/>
    </location>
</feature>
<dbReference type="VEuPathDB" id="TriTrypDB:TcCLB.509151.10"/>
<dbReference type="VEuPathDB" id="TriTrypDB:BCY84_03564"/>
<feature type="compositionally biased region" description="Polar residues" evidence="3">
    <location>
        <begin position="652"/>
        <end position="674"/>
    </location>
</feature>
<proteinExistence type="predicted"/>
<evidence type="ECO:0000256" key="1">
    <source>
        <dbReference type="ARBA" id="ARBA00022737"/>
    </source>
</evidence>
<dbReference type="VEuPathDB" id="TriTrypDB:C4B63_30g174"/>
<dbReference type="VEuPathDB" id="TriTrypDB:TCDM_01818"/>
<feature type="compositionally biased region" description="Polar residues" evidence="3">
    <location>
        <begin position="624"/>
        <end position="638"/>
    </location>
</feature>
<feature type="compositionally biased region" description="Low complexity" evidence="3">
    <location>
        <begin position="675"/>
        <end position="686"/>
    </location>
</feature>
<feature type="compositionally biased region" description="Polar residues" evidence="3">
    <location>
        <begin position="568"/>
        <end position="582"/>
    </location>
</feature>
<feature type="region of interest" description="Disordered" evidence="3">
    <location>
        <begin position="484"/>
        <end position="764"/>
    </location>
</feature>
<evidence type="ECO:0000256" key="3">
    <source>
        <dbReference type="SAM" id="MobiDB-lite"/>
    </source>
</evidence>
<dbReference type="VEuPathDB" id="TriTrypDB:TcYC6_0046240"/>
<accession>A0A2V2VB90</accession>
<organism evidence="4 5">
    <name type="scientific">Trypanosoma cruzi</name>
    <dbReference type="NCBI Taxonomy" id="5693"/>
    <lineage>
        <taxon>Eukaryota</taxon>
        <taxon>Discoba</taxon>
        <taxon>Euglenozoa</taxon>
        <taxon>Kinetoplastea</taxon>
        <taxon>Metakinetoplastina</taxon>
        <taxon>Trypanosomatida</taxon>
        <taxon>Trypanosomatidae</taxon>
        <taxon>Trypanosoma</taxon>
        <taxon>Schizotrypanum</taxon>
    </lineage>
</organism>
<dbReference type="VEuPathDB" id="TriTrypDB:TcBrA4_0088390"/>
<dbReference type="PANTHER" id="PTHR45641">
    <property type="entry name" value="TETRATRICOPEPTIDE REPEAT PROTEIN (AFU_ORTHOLOGUE AFUA_6G03870)"/>
    <property type="match status" value="1"/>
</dbReference>